<organism evidence="11 12">
    <name type="scientific">Striga asiatica</name>
    <name type="common">Asiatic witchweed</name>
    <name type="synonym">Buchnera asiatica</name>
    <dbReference type="NCBI Taxonomy" id="4170"/>
    <lineage>
        <taxon>Eukaryota</taxon>
        <taxon>Viridiplantae</taxon>
        <taxon>Streptophyta</taxon>
        <taxon>Embryophyta</taxon>
        <taxon>Tracheophyta</taxon>
        <taxon>Spermatophyta</taxon>
        <taxon>Magnoliopsida</taxon>
        <taxon>eudicotyledons</taxon>
        <taxon>Gunneridae</taxon>
        <taxon>Pentapetalae</taxon>
        <taxon>asterids</taxon>
        <taxon>lamiids</taxon>
        <taxon>Lamiales</taxon>
        <taxon>Orobanchaceae</taxon>
        <taxon>Buchnereae</taxon>
        <taxon>Striga</taxon>
    </lineage>
</organism>
<dbReference type="InterPro" id="IPR004087">
    <property type="entry name" value="KH_dom"/>
</dbReference>
<dbReference type="SUPFAM" id="SSF54791">
    <property type="entry name" value="Eukaryotic type KH-domain (KH-domain type I)"/>
    <property type="match status" value="1"/>
</dbReference>
<dbReference type="GO" id="GO:0005634">
    <property type="term" value="C:nucleus"/>
    <property type="evidence" value="ECO:0007669"/>
    <property type="project" value="UniProtKB-SubCell"/>
</dbReference>
<dbReference type="Proteomes" id="UP000325081">
    <property type="component" value="Unassembled WGS sequence"/>
</dbReference>
<evidence type="ECO:0000256" key="7">
    <source>
        <dbReference type="PROSITE-ProRule" id="PRU00117"/>
    </source>
</evidence>
<evidence type="ECO:0000256" key="8">
    <source>
        <dbReference type="RuleBase" id="RU365071"/>
    </source>
</evidence>
<dbReference type="InterPro" id="IPR004088">
    <property type="entry name" value="KH_dom_type_1"/>
</dbReference>
<dbReference type="InterPro" id="IPR014854">
    <property type="entry name" value="Nse4_C"/>
</dbReference>
<dbReference type="EMBL" id="BKCP01000558">
    <property type="protein sequence ID" value="GER25918.1"/>
    <property type="molecule type" value="Genomic_DNA"/>
</dbReference>
<dbReference type="Pfam" id="PF08743">
    <property type="entry name" value="Nse4_C"/>
    <property type="match status" value="1"/>
</dbReference>
<name>A0A5A7P084_STRAF</name>
<evidence type="ECO:0000256" key="5">
    <source>
        <dbReference type="ARBA" id="ARBA00023204"/>
    </source>
</evidence>
<dbReference type="InterPro" id="IPR036612">
    <property type="entry name" value="KH_dom_type_1_sf"/>
</dbReference>
<sequence length="566" mass="62541">MVNASSRVTRNSEQNKNGEQGTADNIGTEDSAVERRVLRSKYLIFKNRISDERDDLSKVDSDIFKLMIDEVDSLHQFVQKPREQVADAEALFDITNTLVTSVKAFNNEGWTPSDFVSCLLRDFGQDGGPSSGQHEGWSLIRWKDIGQVVSHFFASGPGCCTMIGPMNTELKQRKVAVYRKRTRPTENEHPEELDENANKERTDTDKNMATMFDILRRKRKVKLENLILNRNSFAQTVENLFALSFLIKDGRAESSVDDAGCHLVSPRNAPSASAIQSGEATYCHFIFRYDFRDWKSMLTSVEAGEELMPHRTEVHEASNPQPEPNEAHAAQPTTPIRKLCRNRGLVMQEQDLVADSPQSDDTAAARAATIRKGKRKLTPLSPWLKNAVHGVGPSWAGRDMASLVMTHYCAICLSSDLPSPNPLKLTVVSEAEVQPNSNPFKEHVLSLSRRVILLLPNPHRLQSKEHVLSLSPRPDPPAPAASFGASATAKVSVDASLAGAIIGKGGVNSKQICRQTGARLSIETNPGLKNIELEGTLEQIKEASVTVQELCDNFAKGSCPFRARGF</sequence>
<keyword evidence="3 8" id="KW-0227">DNA damage</keyword>
<gene>
    <name evidence="11" type="ORF">STAS_01522</name>
</gene>
<comment type="function">
    <text evidence="8">Component of the SMC5-SMC6 complex, that promotes sister chromatid alignment after DNA damage and facilitates double-stranded DNA breaks (DSBs) repair via homologous recombination between sister chromatids.</text>
</comment>
<dbReference type="GO" id="GO:0006310">
    <property type="term" value="P:DNA recombination"/>
    <property type="evidence" value="ECO:0007669"/>
    <property type="project" value="UniProtKB-UniRule"/>
</dbReference>
<dbReference type="SMART" id="SM00322">
    <property type="entry name" value="KH"/>
    <property type="match status" value="1"/>
</dbReference>
<dbReference type="GO" id="GO:0030915">
    <property type="term" value="C:Smc5-Smc6 complex"/>
    <property type="evidence" value="ECO:0007669"/>
    <property type="project" value="UniProtKB-UniRule"/>
</dbReference>
<dbReference type="GO" id="GO:0006281">
    <property type="term" value="P:DNA repair"/>
    <property type="evidence" value="ECO:0007669"/>
    <property type="project" value="UniProtKB-UniRule"/>
</dbReference>
<reference evidence="12" key="1">
    <citation type="journal article" date="2019" name="Curr. Biol.">
        <title>Genome Sequence of Striga asiatica Provides Insight into the Evolution of Plant Parasitism.</title>
        <authorList>
            <person name="Yoshida S."/>
            <person name="Kim S."/>
            <person name="Wafula E.K."/>
            <person name="Tanskanen J."/>
            <person name="Kim Y.M."/>
            <person name="Honaas L."/>
            <person name="Yang Z."/>
            <person name="Spallek T."/>
            <person name="Conn C.E."/>
            <person name="Ichihashi Y."/>
            <person name="Cheong K."/>
            <person name="Cui S."/>
            <person name="Der J.P."/>
            <person name="Gundlach H."/>
            <person name="Jiao Y."/>
            <person name="Hori C."/>
            <person name="Ishida J.K."/>
            <person name="Kasahara H."/>
            <person name="Kiba T."/>
            <person name="Kim M.S."/>
            <person name="Koo N."/>
            <person name="Laohavisit A."/>
            <person name="Lee Y.H."/>
            <person name="Lumba S."/>
            <person name="McCourt P."/>
            <person name="Mortimer J.C."/>
            <person name="Mutuku J.M."/>
            <person name="Nomura T."/>
            <person name="Sasaki-Sekimoto Y."/>
            <person name="Seto Y."/>
            <person name="Wang Y."/>
            <person name="Wakatake T."/>
            <person name="Sakakibara H."/>
            <person name="Demura T."/>
            <person name="Yamaguchi S."/>
            <person name="Yoneyama K."/>
            <person name="Manabe R.I."/>
            <person name="Nelson D.C."/>
            <person name="Schulman A.H."/>
            <person name="Timko M.P."/>
            <person name="dePamphilis C.W."/>
            <person name="Choi D."/>
            <person name="Shirasu K."/>
        </authorList>
    </citation>
    <scope>NUCLEOTIDE SEQUENCE [LARGE SCALE GENOMIC DNA]</scope>
    <source>
        <strain evidence="12">cv. UVA1</strain>
    </source>
</reference>
<evidence type="ECO:0000256" key="4">
    <source>
        <dbReference type="ARBA" id="ARBA00023172"/>
    </source>
</evidence>
<comment type="similarity">
    <text evidence="2 8">Belongs to the NSE4 family.</text>
</comment>
<dbReference type="PANTHER" id="PTHR16140">
    <property type="entry name" value="NON-STRUCTURAL MAINTENANCE OF CHROMOSOMES ELEMENT 4"/>
    <property type="match status" value="1"/>
</dbReference>
<feature type="domain" description="K Homology" evidence="10">
    <location>
        <begin position="485"/>
        <end position="552"/>
    </location>
</feature>
<protein>
    <recommendedName>
        <fullName evidence="8">Non-structural maintenance of chromosomes element 4</fullName>
    </recommendedName>
</protein>
<feature type="compositionally biased region" description="Polar residues" evidence="9">
    <location>
        <begin position="1"/>
        <end position="25"/>
    </location>
</feature>
<evidence type="ECO:0000256" key="1">
    <source>
        <dbReference type="ARBA" id="ARBA00004123"/>
    </source>
</evidence>
<dbReference type="PROSITE" id="PS50084">
    <property type="entry name" value="KH_TYPE_1"/>
    <property type="match status" value="1"/>
</dbReference>
<keyword evidence="12" id="KW-1185">Reference proteome</keyword>
<comment type="caution">
    <text evidence="11">The sequence shown here is derived from an EMBL/GenBank/DDBJ whole genome shotgun (WGS) entry which is preliminary data.</text>
</comment>
<accession>A0A5A7P084</accession>
<dbReference type="InterPro" id="IPR027786">
    <property type="entry name" value="Nse4/EID"/>
</dbReference>
<keyword evidence="5 8" id="KW-0234">DNA repair</keyword>
<evidence type="ECO:0000256" key="3">
    <source>
        <dbReference type="ARBA" id="ARBA00022763"/>
    </source>
</evidence>
<evidence type="ECO:0000256" key="9">
    <source>
        <dbReference type="SAM" id="MobiDB-lite"/>
    </source>
</evidence>
<evidence type="ECO:0000256" key="2">
    <source>
        <dbReference type="ARBA" id="ARBA00008997"/>
    </source>
</evidence>
<dbReference type="GO" id="GO:0003723">
    <property type="term" value="F:RNA binding"/>
    <property type="evidence" value="ECO:0007669"/>
    <property type="project" value="UniProtKB-UniRule"/>
</dbReference>
<proteinExistence type="inferred from homology"/>
<evidence type="ECO:0000313" key="11">
    <source>
        <dbReference type="EMBL" id="GER25918.1"/>
    </source>
</evidence>
<dbReference type="PANTHER" id="PTHR16140:SF0">
    <property type="entry name" value="NON-STRUCTURAL MAINTENANCE OF CHROMOSOMES ELEMENT 4"/>
    <property type="match status" value="1"/>
</dbReference>
<comment type="subunit">
    <text evidence="8">Component of the SMC5-SMC6 complex.</text>
</comment>
<dbReference type="AlphaFoldDB" id="A0A5A7P084"/>
<evidence type="ECO:0000259" key="10">
    <source>
        <dbReference type="SMART" id="SM00322"/>
    </source>
</evidence>
<comment type="subcellular location">
    <subcellularLocation>
        <location evidence="1 8">Nucleus</location>
    </subcellularLocation>
</comment>
<evidence type="ECO:0000313" key="12">
    <source>
        <dbReference type="Proteomes" id="UP000325081"/>
    </source>
</evidence>
<dbReference type="OrthoDB" id="361242at2759"/>
<dbReference type="Gene3D" id="3.30.1370.10">
    <property type="entry name" value="K Homology domain, type 1"/>
    <property type="match status" value="1"/>
</dbReference>
<dbReference type="Pfam" id="PF00013">
    <property type="entry name" value="KH_1"/>
    <property type="match status" value="1"/>
</dbReference>
<keyword evidence="7" id="KW-0694">RNA-binding</keyword>
<keyword evidence="6 8" id="KW-0539">Nucleus</keyword>
<feature type="region of interest" description="Disordered" evidence="9">
    <location>
        <begin position="1"/>
        <end position="28"/>
    </location>
</feature>
<evidence type="ECO:0000256" key="6">
    <source>
        <dbReference type="ARBA" id="ARBA00023242"/>
    </source>
</evidence>
<keyword evidence="4 8" id="KW-0233">DNA recombination</keyword>